<keyword evidence="6" id="KW-1185">Reference proteome</keyword>
<evidence type="ECO:0000256" key="2">
    <source>
        <dbReference type="ARBA" id="ARBA00022723"/>
    </source>
</evidence>
<keyword evidence="2" id="KW-0479">Metal-binding</keyword>
<dbReference type="InterPro" id="IPR041879">
    <property type="entry name" value="YvgL-like_PBP2"/>
</dbReference>
<comment type="caution">
    <text evidence="5">The sequence shown here is derived from an EMBL/GenBank/DDBJ whole genome shotgun (WGS) entry which is preliminary data.</text>
</comment>
<feature type="chain" id="PRO_5045640086" evidence="4">
    <location>
        <begin position="19"/>
        <end position="249"/>
    </location>
</feature>
<proteinExistence type="inferred from homology"/>
<evidence type="ECO:0000256" key="1">
    <source>
        <dbReference type="ARBA" id="ARBA00009175"/>
    </source>
</evidence>
<dbReference type="PANTHER" id="PTHR30632">
    <property type="entry name" value="MOLYBDATE-BINDING PERIPLASMIC PROTEIN"/>
    <property type="match status" value="1"/>
</dbReference>
<dbReference type="CDD" id="cd13537">
    <property type="entry name" value="PBP2_YvgL_like"/>
    <property type="match status" value="1"/>
</dbReference>
<dbReference type="Proteomes" id="UP001196980">
    <property type="component" value="Unassembled WGS sequence"/>
</dbReference>
<evidence type="ECO:0000313" key="6">
    <source>
        <dbReference type="Proteomes" id="UP001196980"/>
    </source>
</evidence>
<sequence length="249" mass="26596">MFVVIALLSLLPVTIDAAAEAELTVSAAISLKDAFEEIRKLFQDSHKGVKVLYNFGASGSLARQIEGGAPADVFASAAQKDMDDIEAKGLVVPGTRLNFARNSVVLVVPASGGVRLDSFAALKLAGIKKVAIGNPRTVPAGRYAEEVLNFYKALPAINNKLIFAENVRQVLDYVATGEVDAGIVYMTDALTRTVKVVSTAPEQSHKPVVYPIAVVRGTKNEKLSMAFIQTVNSEAAQGILRKYGFTTQK</sequence>
<dbReference type="Gene3D" id="3.40.190.10">
    <property type="entry name" value="Periplasmic binding protein-like II"/>
    <property type="match status" value="2"/>
</dbReference>
<reference evidence="5 6" key="1">
    <citation type="journal article" date="2020" name="J Geophys Res Biogeosci">
        <title>Magnetotaxis as an Adaptation to Enable Bacterial Shuttling of Microbial Sulfur and Sulfur Cycling Across Aquatic Oxic#Anoxic Interfaces.</title>
        <authorList>
            <person name="Li J."/>
            <person name="Liu P."/>
            <person name="Wang J."/>
            <person name="Roberts A.P."/>
            <person name="Pan Y."/>
        </authorList>
    </citation>
    <scope>NUCLEOTIDE SEQUENCE [LARGE SCALE GENOMIC DNA]</scope>
    <source>
        <strain evidence="5 6">MYR-1_YQ</strain>
    </source>
</reference>
<organism evidence="5 6">
    <name type="scientific">Candidatus Magnetobacterium casense</name>
    <dbReference type="NCBI Taxonomy" id="1455061"/>
    <lineage>
        <taxon>Bacteria</taxon>
        <taxon>Pseudomonadati</taxon>
        <taxon>Nitrospirota</taxon>
        <taxon>Thermodesulfovibrionia</taxon>
        <taxon>Thermodesulfovibrionales</taxon>
        <taxon>Candidatus Magnetobacteriaceae</taxon>
        <taxon>Candidatus Magnetobacterium</taxon>
    </lineage>
</organism>
<keyword evidence="3 4" id="KW-0732">Signal</keyword>
<dbReference type="InterPro" id="IPR005950">
    <property type="entry name" value="ModA"/>
</dbReference>
<evidence type="ECO:0000256" key="4">
    <source>
        <dbReference type="SAM" id="SignalP"/>
    </source>
</evidence>
<protein>
    <submittedName>
        <fullName evidence="5">Molybdate ABC transporter substrate-binding protein</fullName>
    </submittedName>
</protein>
<dbReference type="PIRSF" id="PIRSF004846">
    <property type="entry name" value="ModA"/>
    <property type="match status" value="1"/>
</dbReference>
<evidence type="ECO:0000313" key="5">
    <source>
        <dbReference type="EMBL" id="MBV6340102.1"/>
    </source>
</evidence>
<name>A0ABS6RUH7_9BACT</name>
<gene>
    <name evidence="5" type="primary">modA</name>
    <name evidence="5" type="ORF">HWQ67_00750</name>
</gene>
<dbReference type="NCBIfam" id="TIGR01256">
    <property type="entry name" value="modA"/>
    <property type="match status" value="1"/>
</dbReference>
<dbReference type="Pfam" id="PF13531">
    <property type="entry name" value="SBP_bac_11"/>
    <property type="match status" value="1"/>
</dbReference>
<feature type="signal peptide" evidence="4">
    <location>
        <begin position="1"/>
        <end position="18"/>
    </location>
</feature>
<dbReference type="EMBL" id="JABXWD010000006">
    <property type="protein sequence ID" value="MBV6340102.1"/>
    <property type="molecule type" value="Genomic_DNA"/>
</dbReference>
<dbReference type="SUPFAM" id="SSF53850">
    <property type="entry name" value="Periplasmic binding protein-like II"/>
    <property type="match status" value="1"/>
</dbReference>
<comment type="similarity">
    <text evidence="1">Belongs to the bacterial solute-binding protein ModA family.</text>
</comment>
<evidence type="ECO:0000256" key="3">
    <source>
        <dbReference type="ARBA" id="ARBA00022729"/>
    </source>
</evidence>
<dbReference type="PANTHER" id="PTHR30632:SF0">
    <property type="entry name" value="SULFATE-BINDING PROTEIN"/>
    <property type="match status" value="1"/>
</dbReference>
<accession>A0ABS6RUH7</accession>
<dbReference type="InterPro" id="IPR050682">
    <property type="entry name" value="ModA/WtpA"/>
</dbReference>